<dbReference type="EMBL" id="KN828437">
    <property type="protein sequence ID" value="KIK74976.1"/>
    <property type="molecule type" value="Genomic_DNA"/>
</dbReference>
<name>A0A0D0CV56_9AGAM</name>
<organism evidence="1 2">
    <name type="scientific">Paxillus rubicundulus Ve08.2h10</name>
    <dbReference type="NCBI Taxonomy" id="930991"/>
    <lineage>
        <taxon>Eukaryota</taxon>
        <taxon>Fungi</taxon>
        <taxon>Dikarya</taxon>
        <taxon>Basidiomycota</taxon>
        <taxon>Agaricomycotina</taxon>
        <taxon>Agaricomycetes</taxon>
        <taxon>Agaricomycetidae</taxon>
        <taxon>Boletales</taxon>
        <taxon>Paxilineae</taxon>
        <taxon>Paxillaceae</taxon>
        <taxon>Paxillus</taxon>
    </lineage>
</organism>
<feature type="non-terminal residue" evidence="1">
    <location>
        <position position="132"/>
    </location>
</feature>
<evidence type="ECO:0000313" key="1">
    <source>
        <dbReference type="EMBL" id="KIK74976.1"/>
    </source>
</evidence>
<gene>
    <name evidence="1" type="ORF">PAXRUDRAFT_104662</name>
</gene>
<keyword evidence="2" id="KW-1185">Reference proteome</keyword>
<dbReference type="STRING" id="930991.A0A0D0CV56"/>
<feature type="non-terminal residue" evidence="1">
    <location>
        <position position="1"/>
    </location>
</feature>
<dbReference type="Proteomes" id="UP000054538">
    <property type="component" value="Unassembled WGS sequence"/>
</dbReference>
<proteinExistence type="predicted"/>
<sequence>IVHTFCAFLEFCYIVCKDTITEKMLAELDDALCHFHQYHEVFWETGICTNGFSLPFQHSLVHYQAMICMFGAPNGLCTSITESKHIKAVKQPWWCSSKYKALGQILLTNQYLNKLAAARVDFEAHRMLSCPL</sequence>
<reference evidence="1 2" key="1">
    <citation type="submission" date="2014-04" db="EMBL/GenBank/DDBJ databases">
        <authorList>
            <consortium name="DOE Joint Genome Institute"/>
            <person name="Kuo A."/>
            <person name="Kohler A."/>
            <person name="Jargeat P."/>
            <person name="Nagy L.G."/>
            <person name="Floudas D."/>
            <person name="Copeland A."/>
            <person name="Barry K.W."/>
            <person name="Cichocki N."/>
            <person name="Veneault-Fourrey C."/>
            <person name="LaButti K."/>
            <person name="Lindquist E.A."/>
            <person name="Lipzen A."/>
            <person name="Lundell T."/>
            <person name="Morin E."/>
            <person name="Murat C."/>
            <person name="Sun H."/>
            <person name="Tunlid A."/>
            <person name="Henrissat B."/>
            <person name="Grigoriev I.V."/>
            <person name="Hibbett D.S."/>
            <person name="Martin F."/>
            <person name="Nordberg H.P."/>
            <person name="Cantor M.N."/>
            <person name="Hua S.X."/>
        </authorList>
    </citation>
    <scope>NUCLEOTIDE SEQUENCE [LARGE SCALE GENOMIC DNA]</scope>
    <source>
        <strain evidence="1 2">Ve08.2h10</strain>
    </source>
</reference>
<dbReference type="HOGENOM" id="CLU_006344_6_3_1"/>
<reference evidence="2" key="2">
    <citation type="submission" date="2015-01" db="EMBL/GenBank/DDBJ databases">
        <title>Evolutionary Origins and Diversification of the Mycorrhizal Mutualists.</title>
        <authorList>
            <consortium name="DOE Joint Genome Institute"/>
            <consortium name="Mycorrhizal Genomics Consortium"/>
            <person name="Kohler A."/>
            <person name="Kuo A."/>
            <person name="Nagy L.G."/>
            <person name="Floudas D."/>
            <person name="Copeland A."/>
            <person name="Barry K.W."/>
            <person name="Cichocki N."/>
            <person name="Veneault-Fourrey C."/>
            <person name="LaButti K."/>
            <person name="Lindquist E.A."/>
            <person name="Lipzen A."/>
            <person name="Lundell T."/>
            <person name="Morin E."/>
            <person name="Murat C."/>
            <person name="Riley R."/>
            <person name="Ohm R."/>
            <person name="Sun H."/>
            <person name="Tunlid A."/>
            <person name="Henrissat B."/>
            <person name="Grigoriev I.V."/>
            <person name="Hibbett D.S."/>
            <person name="Martin F."/>
        </authorList>
    </citation>
    <scope>NUCLEOTIDE SEQUENCE [LARGE SCALE GENOMIC DNA]</scope>
    <source>
        <strain evidence="2">Ve08.2h10</strain>
    </source>
</reference>
<dbReference type="InParanoid" id="A0A0D0CV56"/>
<dbReference type="AlphaFoldDB" id="A0A0D0CV56"/>
<evidence type="ECO:0000313" key="2">
    <source>
        <dbReference type="Proteomes" id="UP000054538"/>
    </source>
</evidence>
<protein>
    <submittedName>
        <fullName evidence="1">Uncharacterized protein</fullName>
    </submittedName>
</protein>
<accession>A0A0D0CV56</accession>
<dbReference type="OrthoDB" id="3199698at2759"/>